<accession>A0A6J7JQ56</accession>
<dbReference type="SUPFAM" id="SSF53756">
    <property type="entry name" value="UDP-Glycosyltransferase/glycogen phosphorylase"/>
    <property type="match status" value="1"/>
</dbReference>
<dbReference type="EMBL" id="CAFBMW010000017">
    <property type="protein sequence ID" value="CAB4944951.1"/>
    <property type="molecule type" value="Genomic_DNA"/>
</dbReference>
<proteinExistence type="predicted"/>
<dbReference type="AlphaFoldDB" id="A0A6J7JQ56"/>
<dbReference type="InterPro" id="IPR028098">
    <property type="entry name" value="Glyco_trans_4-like_N"/>
</dbReference>
<gene>
    <name evidence="2" type="ORF">UFOPK3662_02163</name>
</gene>
<name>A0A6J7JQ56_9ZZZZ</name>
<organism evidence="2">
    <name type="scientific">freshwater metagenome</name>
    <dbReference type="NCBI Taxonomy" id="449393"/>
    <lineage>
        <taxon>unclassified sequences</taxon>
        <taxon>metagenomes</taxon>
        <taxon>ecological metagenomes</taxon>
    </lineage>
</organism>
<protein>
    <submittedName>
        <fullName evidence="2">Unannotated protein</fullName>
    </submittedName>
</protein>
<dbReference type="Gene3D" id="3.40.50.2000">
    <property type="entry name" value="Glycogen Phosphorylase B"/>
    <property type="match status" value="1"/>
</dbReference>
<feature type="domain" description="Glycosyltransferase subfamily 4-like N-terminal" evidence="1">
    <location>
        <begin position="30"/>
        <end position="159"/>
    </location>
</feature>
<dbReference type="Pfam" id="PF13439">
    <property type="entry name" value="Glyco_transf_4"/>
    <property type="match status" value="1"/>
</dbReference>
<evidence type="ECO:0000259" key="1">
    <source>
        <dbReference type="Pfam" id="PF13439"/>
    </source>
</evidence>
<evidence type="ECO:0000313" key="2">
    <source>
        <dbReference type="EMBL" id="CAB4944951.1"/>
    </source>
</evidence>
<sequence>MTLAQRRQAPSSAPPLTIASVPSGHVYVRHLSPVDGRGAVRLPDPAPGNPDRPAGATWWPPVMLDPEWARQADFDVFHLHFGFDACAPEQLERLTRVLRGRGKPFVFTVHDLRNPHHSDRRLHDEQLDVLIAAADAVVTLTPGAAREIESRWGRTPIVVPHPHVVDLPTMTRALEVRPLWRHRPFRVGLHLKSLRANMDPMRLLPTLVDTVAGLDDAVLQVNCHRDVLDPDGARRDSALSDWLRGEATAKRLELHVHDFFSDDDLWAYLASLDLSVLPYTFGTHSGWLEACRDLQTTVLAPTCGYYADQGPVLTYTNDGDDFDADSLRDAVVRAHAERPRWGATLDERTAQRREVARVHEELYRELSR</sequence>
<reference evidence="2" key="1">
    <citation type="submission" date="2020-05" db="EMBL/GenBank/DDBJ databases">
        <authorList>
            <person name="Chiriac C."/>
            <person name="Salcher M."/>
            <person name="Ghai R."/>
            <person name="Kavagutti S V."/>
        </authorList>
    </citation>
    <scope>NUCLEOTIDE SEQUENCE</scope>
</reference>